<dbReference type="InterPro" id="IPR016135">
    <property type="entry name" value="UBQ-conjugating_enzyme/RWD"/>
</dbReference>
<evidence type="ECO:0000313" key="3">
    <source>
        <dbReference type="Proteomes" id="UP000717585"/>
    </source>
</evidence>
<dbReference type="EMBL" id="JAHDYR010000007">
    <property type="protein sequence ID" value="KAG9396020.1"/>
    <property type="molecule type" value="Genomic_DNA"/>
</dbReference>
<keyword evidence="3" id="KW-1185">Reference proteome</keyword>
<dbReference type="AlphaFoldDB" id="A0A8J6AZC7"/>
<dbReference type="CDD" id="cd23814">
    <property type="entry name" value="UEV_AKTIP"/>
    <property type="match status" value="1"/>
</dbReference>
<dbReference type="PANTHER" id="PTHR24067">
    <property type="entry name" value="UBIQUITIN-CONJUGATING ENZYME E2"/>
    <property type="match status" value="1"/>
</dbReference>
<dbReference type="Pfam" id="PF00179">
    <property type="entry name" value="UQ_con"/>
    <property type="match status" value="1"/>
</dbReference>
<feature type="domain" description="UBC core" evidence="1">
    <location>
        <begin position="68"/>
        <end position="218"/>
    </location>
</feature>
<organism evidence="2 3">
    <name type="scientific">Carpediemonas membranifera</name>
    <dbReference type="NCBI Taxonomy" id="201153"/>
    <lineage>
        <taxon>Eukaryota</taxon>
        <taxon>Metamonada</taxon>
        <taxon>Carpediemonas-like organisms</taxon>
        <taxon>Carpediemonas</taxon>
    </lineage>
</organism>
<dbReference type="Proteomes" id="UP000717585">
    <property type="component" value="Unassembled WGS sequence"/>
</dbReference>
<reference evidence="2" key="1">
    <citation type="submission" date="2021-05" db="EMBL/GenBank/DDBJ databases">
        <title>A free-living protist that lacks canonical eukaryotic 1 DNA replication and segregation systems.</title>
        <authorList>
            <person name="Salas-Leiva D.E."/>
            <person name="Tromer E.C."/>
            <person name="Curtis B.A."/>
            <person name="Jerlstrom-Hultqvist J."/>
            <person name="Kolisko M."/>
            <person name="Yi Z."/>
            <person name="Salas-Leiva J.S."/>
            <person name="Gallot-Lavallee L."/>
            <person name="Kops G.J.P.L."/>
            <person name="Archibald J.M."/>
            <person name="Simpson A.G.B."/>
            <person name="Roger A.J."/>
        </authorList>
    </citation>
    <scope>NUCLEOTIDE SEQUENCE</scope>
    <source>
        <strain evidence="2">BICM</strain>
    </source>
</reference>
<dbReference type="PROSITE" id="PS50127">
    <property type="entry name" value="UBC_2"/>
    <property type="match status" value="1"/>
</dbReference>
<gene>
    <name evidence="2" type="ORF">J8273_2369</name>
</gene>
<comment type="caution">
    <text evidence="2">The sequence shown here is derived from an EMBL/GenBank/DDBJ whole genome shotgun (WGS) entry which is preliminary data.</text>
</comment>
<proteinExistence type="predicted"/>
<dbReference type="SUPFAM" id="SSF54495">
    <property type="entry name" value="UBC-like"/>
    <property type="match status" value="1"/>
</dbReference>
<dbReference type="InterPro" id="IPR050113">
    <property type="entry name" value="Ub_conjugating_enzyme"/>
</dbReference>
<dbReference type="InterPro" id="IPR000608">
    <property type="entry name" value="UBC"/>
</dbReference>
<name>A0A8J6AZC7_9EUKA</name>
<sequence>MRRLSSIVCVERCCLLSRLCSSRQPQLWYKHTTAATRVSRQACRIQSRAWTFVHSSPFGISPSMKSLKLLYELERQLKLLPHNSPSGFIVTPDAKALDRWFGVIFVRESIYQGAIFHFSIEFPAKFPEELPRFHFISPVLHPFVHPDSGAVDISGAFDTYDVRITDALAYIKIMLGFPQEGIEEGDVRIVNQEAYAQLKESREEFIKAARDCAMKSAKSPNTPDSAIKFSRPTDMHKTLHEFIVSKEWTGRNFDWAKYFSGLE</sequence>
<dbReference type="OrthoDB" id="5596422at2759"/>
<protein>
    <submittedName>
        <fullName evidence="2">Ubiquitin-conjugating enzyme</fullName>
    </submittedName>
</protein>
<accession>A0A8J6AZC7</accession>
<dbReference type="Gene3D" id="3.10.110.10">
    <property type="entry name" value="Ubiquitin Conjugating Enzyme"/>
    <property type="match status" value="1"/>
</dbReference>
<dbReference type="SMART" id="SM00212">
    <property type="entry name" value="UBCc"/>
    <property type="match status" value="1"/>
</dbReference>
<evidence type="ECO:0000259" key="1">
    <source>
        <dbReference type="PROSITE" id="PS50127"/>
    </source>
</evidence>
<evidence type="ECO:0000313" key="2">
    <source>
        <dbReference type="EMBL" id="KAG9396020.1"/>
    </source>
</evidence>